<dbReference type="EMBL" id="JBEPEK010000134">
    <property type="protein sequence ID" value="MER7181731.1"/>
    <property type="molecule type" value="Genomic_DNA"/>
</dbReference>
<accession>A0ABV1WY77</accession>
<organism evidence="1 2">
    <name type="scientific">Streptomyces hyaluromycini</name>
    <dbReference type="NCBI Taxonomy" id="1377993"/>
    <lineage>
        <taxon>Bacteria</taxon>
        <taxon>Bacillati</taxon>
        <taxon>Actinomycetota</taxon>
        <taxon>Actinomycetes</taxon>
        <taxon>Kitasatosporales</taxon>
        <taxon>Streptomycetaceae</taxon>
        <taxon>Streptomyces</taxon>
    </lineage>
</organism>
<proteinExistence type="predicted"/>
<sequence>MSPAVQSNTQPETDAFGVTLRVGDGLAYQEVAVVAAVASGRS</sequence>
<comment type="caution">
    <text evidence="1">The sequence shown here is derived from an EMBL/GenBank/DDBJ whole genome shotgun (WGS) entry which is preliminary data.</text>
</comment>
<protein>
    <submittedName>
        <fullName evidence="1">Uncharacterized protein</fullName>
    </submittedName>
</protein>
<reference evidence="1 2" key="1">
    <citation type="submission" date="2024-06" db="EMBL/GenBank/DDBJ databases">
        <title>The Natural Products Discovery Center: Release of the First 8490 Sequenced Strains for Exploring Actinobacteria Biosynthetic Diversity.</title>
        <authorList>
            <person name="Kalkreuter E."/>
            <person name="Kautsar S.A."/>
            <person name="Yang D."/>
            <person name="Bader C.D."/>
            <person name="Teijaro C.N."/>
            <person name="Fluegel L."/>
            <person name="Davis C.M."/>
            <person name="Simpson J.R."/>
            <person name="Lauterbach L."/>
            <person name="Steele A.D."/>
            <person name="Gui C."/>
            <person name="Meng S."/>
            <person name="Li G."/>
            <person name="Viehrig K."/>
            <person name="Ye F."/>
            <person name="Su P."/>
            <person name="Kiefer A.F."/>
            <person name="Nichols A."/>
            <person name="Cepeda A.J."/>
            <person name="Yan W."/>
            <person name="Fan B."/>
            <person name="Jiang Y."/>
            <person name="Adhikari A."/>
            <person name="Zheng C.-J."/>
            <person name="Schuster L."/>
            <person name="Cowan T.M."/>
            <person name="Smanski M.J."/>
            <person name="Chevrette M.G."/>
            <person name="De Carvalho L.P.S."/>
            <person name="Shen B."/>
        </authorList>
    </citation>
    <scope>NUCLEOTIDE SEQUENCE [LARGE SCALE GENOMIC DNA]</scope>
    <source>
        <strain evidence="1 2">NPDC000234</strain>
    </source>
</reference>
<evidence type="ECO:0000313" key="1">
    <source>
        <dbReference type="EMBL" id="MER7181731.1"/>
    </source>
</evidence>
<evidence type="ECO:0000313" key="2">
    <source>
        <dbReference type="Proteomes" id="UP001474181"/>
    </source>
</evidence>
<dbReference type="Proteomes" id="UP001474181">
    <property type="component" value="Unassembled WGS sequence"/>
</dbReference>
<dbReference type="RefSeq" id="WP_350782787.1">
    <property type="nucleotide sequence ID" value="NZ_JBEPEK010000134.1"/>
</dbReference>
<name>A0ABV1WY77_9ACTN</name>
<keyword evidence="2" id="KW-1185">Reference proteome</keyword>
<gene>
    <name evidence="1" type="ORF">ABT404_19985</name>
</gene>